<proteinExistence type="predicted"/>
<evidence type="ECO:0000313" key="6">
    <source>
        <dbReference type="Proteomes" id="UP001444071"/>
    </source>
</evidence>
<dbReference type="Pfam" id="PF24544">
    <property type="entry name" value="Ig_TPPC8_2nd"/>
    <property type="match status" value="1"/>
</dbReference>
<dbReference type="Proteomes" id="UP001444071">
    <property type="component" value="Unassembled WGS sequence"/>
</dbReference>
<feature type="domain" description="TPPC8 second Ig-like" evidence="2">
    <location>
        <begin position="58"/>
        <end position="192"/>
    </location>
</feature>
<name>A0ABV0W051_9TELE</name>
<feature type="domain" description="TPPC8 first Ig-like" evidence="3">
    <location>
        <begin position="1"/>
        <end position="57"/>
    </location>
</feature>
<sequence length="511" mass="57013">MIIRGRQDLKIQGPRLNLTKEDKMMLRHGTDRRLEPLITPPMPLMEVFFLQFPTALLCGEIRKAYVEFCNVSAVALCGLRVASTHPDFFTFGSQATTPFTPPSPGSAENCSAYLTFPTPHRPGSVSSEMLVSAPVFSQPSGVMEIPIHGSTLQPGESIQLPMWLRGPDQEGVHEINFLFYYESTEKGLKISRSLSVQASACRSSASPHHSLDEKGSGATLVFIDVENVNASESGVREFHIVQVSSSSQHWRLHNSSTPCGDFFFRCHQSSVFQQRNLARTSFSNKSQDSLSTENTDSDITNIAKKCNELDLNIIVIWKAYVVEDNKQLILEGQLHVALRTIGKEASSLIPKEEAQEMMLLRFKSELPPPVILPYQELSQLIRTNLCYPETFTHQFVKDSLCLVPVTLTLSNCSLAQIDVTVDLRHKSTSSESLEVHASFAWVGQTQYKLQLRRREVVSLTLQACFFRAGVYNLNTPWVFAKLAEHSTMCESSQQTTSPALIIINNACPLMP</sequence>
<dbReference type="EMBL" id="JAHRIM010021057">
    <property type="protein sequence ID" value="MEQ2262878.1"/>
    <property type="molecule type" value="Genomic_DNA"/>
</dbReference>
<accession>A0ABV0W051</accession>
<protein>
    <recommendedName>
        <fullName evidence="7">Trafficking protein particle complex subunit 11</fullName>
    </recommendedName>
</protein>
<feature type="domain" description="TPPC8 third Ig-like" evidence="4">
    <location>
        <begin position="254"/>
        <end position="336"/>
    </location>
</feature>
<evidence type="ECO:0000259" key="4">
    <source>
        <dbReference type="Pfam" id="PF24546"/>
    </source>
</evidence>
<dbReference type="InterPro" id="IPR058540">
    <property type="entry name" value="Ig_TPPC8_3rd"/>
</dbReference>
<keyword evidence="6" id="KW-1185">Reference proteome</keyword>
<dbReference type="Pfam" id="PF24542">
    <property type="entry name" value="Ig_TPPC8_C"/>
    <property type="match status" value="1"/>
</dbReference>
<evidence type="ECO:0008006" key="7">
    <source>
        <dbReference type="Google" id="ProtNLM"/>
    </source>
</evidence>
<evidence type="ECO:0000259" key="3">
    <source>
        <dbReference type="Pfam" id="PF24545"/>
    </source>
</evidence>
<comment type="caution">
    <text evidence="5">The sequence shown here is derived from an EMBL/GenBank/DDBJ whole genome shotgun (WGS) entry which is preliminary data.</text>
</comment>
<evidence type="ECO:0000313" key="5">
    <source>
        <dbReference type="EMBL" id="MEQ2262878.1"/>
    </source>
</evidence>
<evidence type="ECO:0000259" key="2">
    <source>
        <dbReference type="Pfam" id="PF24544"/>
    </source>
</evidence>
<feature type="domain" description="TPPC8 C-terminal Ig-like" evidence="1">
    <location>
        <begin position="380"/>
        <end position="482"/>
    </location>
</feature>
<dbReference type="Pfam" id="PF24546">
    <property type="entry name" value="Ig_TPPC8_3rd"/>
    <property type="match status" value="1"/>
</dbReference>
<gene>
    <name evidence="5" type="ORF">XENORESO_000215</name>
</gene>
<dbReference type="PANTHER" id="PTHR12975">
    <property type="entry name" value="TRANSPORT PROTEIN TRAPP"/>
    <property type="match status" value="1"/>
</dbReference>
<evidence type="ECO:0000259" key="1">
    <source>
        <dbReference type="Pfam" id="PF24542"/>
    </source>
</evidence>
<dbReference type="InterPro" id="IPR057651">
    <property type="entry name" value="Ig_TPPC8_C"/>
</dbReference>
<dbReference type="PANTHER" id="PTHR12975:SF6">
    <property type="entry name" value="TRAFFICKING PROTEIN PARTICLE COMPLEX SUBUNIT 8"/>
    <property type="match status" value="1"/>
</dbReference>
<organism evidence="5 6">
    <name type="scientific">Xenotaenia resolanae</name>
    <dbReference type="NCBI Taxonomy" id="208358"/>
    <lineage>
        <taxon>Eukaryota</taxon>
        <taxon>Metazoa</taxon>
        <taxon>Chordata</taxon>
        <taxon>Craniata</taxon>
        <taxon>Vertebrata</taxon>
        <taxon>Euteleostomi</taxon>
        <taxon>Actinopterygii</taxon>
        <taxon>Neopterygii</taxon>
        <taxon>Teleostei</taxon>
        <taxon>Neoteleostei</taxon>
        <taxon>Acanthomorphata</taxon>
        <taxon>Ovalentaria</taxon>
        <taxon>Atherinomorphae</taxon>
        <taxon>Cyprinodontiformes</taxon>
        <taxon>Goodeidae</taxon>
        <taxon>Xenotaenia</taxon>
    </lineage>
</organism>
<reference evidence="5 6" key="1">
    <citation type="submission" date="2021-06" db="EMBL/GenBank/DDBJ databases">
        <authorList>
            <person name="Palmer J.M."/>
        </authorList>
    </citation>
    <scope>NUCLEOTIDE SEQUENCE [LARGE SCALE GENOMIC DNA]</scope>
    <source>
        <strain evidence="5 6">XR_2019</strain>
        <tissue evidence="5">Muscle</tissue>
    </source>
</reference>
<dbReference type="Pfam" id="PF24545">
    <property type="entry name" value="Ig_TPPC8_1st"/>
    <property type="match status" value="1"/>
</dbReference>
<dbReference type="InterPro" id="IPR058538">
    <property type="entry name" value="Ig_TPPC8_2nd"/>
</dbReference>
<dbReference type="InterPro" id="IPR024420">
    <property type="entry name" value="TRAPP_III_complex_Trs85"/>
</dbReference>
<dbReference type="InterPro" id="IPR058541">
    <property type="entry name" value="Ig_TPPC8_1st"/>
</dbReference>